<evidence type="ECO:0000313" key="1">
    <source>
        <dbReference type="EMBL" id="PIL34415.1"/>
    </source>
</evidence>
<protein>
    <submittedName>
        <fullName evidence="1">Uncharacterized protein</fullName>
    </submittedName>
</protein>
<reference evidence="1 2" key="1">
    <citation type="journal article" date="2015" name="Sci. Rep.">
        <title>Chromosome-level genome map provides insights into diverse defense mechanisms in the medicinal fungus Ganoderma sinense.</title>
        <authorList>
            <person name="Zhu Y."/>
            <person name="Xu J."/>
            <person name="Sun C."/>
            <person name="Zhou S."/>
            <person name="Xu H."/>
            <person name="Nelson D.R."/>
            <person name="Qian J."/>
            <person name="Song J."/>
            <person name="Luo H."/>
            <person name="Xiang L."/>
            <person name="Li Y."/>
            <person name="Xu Z."/>
            <person name="Ji A."/>
            <person name="Wang L."/>
            <person name="Lu S."/>
            <person name="Hayward A."/>
            <person name="Sun W."/>
            <person name="Li X."/>
            <person name="Schwartz D.C."/>
            <person name="Wang Y."/>
            <person name="Chen S."/>
        </authorList>
    </citation>
    <scope>NUCLEOTIDE SEQUENCE [LARGE SCALE GENOMIC DNA]</scope>
    <source>
        <strain evidence="1 2">ZZ0214-1</strain>
    </source>
</reference>
<proteinExistence type="predicted"/>
<dbReference type="AlphaFoldDB" id="A0A2G8SKX2"/>
<dbReference type="Proteomes" id="UP000230002">
    <property type="component" value="Unassembled WGS sequence"/>
</dbReference>
<evidence type="ECO:0000313" key="2">
    <source>
        <dbReference type="Proteomes" id="UP000230002"/>
    </source>
</evidence>
<dbReference type="EMBL" id="AYKW01000005">
    <property type="protein sequence ID" value="PIL34415.1"/>
    <property type="molecule type" value="Genomic_DNA"/>
</dbReference>
<organism evidence="1 2">
    <name type="scientific">Ganoderma sinense ZZ0214-1</name>
    <dbReference type="NCBI Taxonomy" id="1077348"/>
    <lineage>
        <taxon>Eukaryota</taxon>
        <taxon>Fungi</taxon>
        <taxon>Dikarya</taxon>
        <taxon>Basidiomycota</taxon>
        <taxon>Agaricomycotina</taxon>
        <taxon>Agaricomycetes</taxon>
        <taxon>Polyporales</taxon>
        <taxon>Polyporaceae</taxon>
        <taxon>Ganoderma</taxon>
    </lineage>
</organism>
<keyword evidence="2" id="KW-1185">Reference proteome</keyword>
<gene>
    <name evidence="1" type="ORF">GSI_03190</name>
</gene>
<comment type="caution">
    <text evidence="1">The sequence shown here is derived from an EMBL/GenBank/DDBJ whole genome shotgun (WGS) entry which is preliminary data.</text>
</comment>
<sequence length="187" mass="20266">MALRARCNPNHVLRDGHWLGPRDNCCVKFLPEGAGATAASVRTTVDDACHAQIEAKLATRQARSRARFRGKHNPDLVLCNNHSLEAGPGCCINFLPEGESSVAASARVAIDDALRGQIEATLAAPPEPRASAVCRICKGLTSKTVQQARCNIFSILLPQQADAIVWHLRSCHGKEFEIGDIVFVPRH</sequence>
<accession>A0A2G8SKX2</accession>
<name>A0A2G8SKX2_9APHY</name>